<keyword evidence="9" id="KW-1185">Reference proteome</keyword>
<feature type="transmembrane region" description="Helical" evidence="6">
    <location>
        <begin position="272"/>
        <end position="293"/>
    </location>
</feature>
<evidence type="ECO:0000259" key="7">
    <source>
        <dbReference type="Pfam" id="PF12698"/>
    </source>
</evidence>
<proteinExistence type="predicted"/>
<evidence type="ECO:0000256" key="6">
    <source>
        <dbReference type="SAM" id="Phobius"/>
    </source>
</evidence>
<dbReference type="RefSeq" id="WP_182043505.1">
    <property type="nucleotide sequence ID" value="NZ_JACDZE010000002.1"/>
</dbReference>
<evidence type="ECO:0000256" key="5">
    <source>
        <dbReference type="ARBA" id="ARBA00023136"/>
    </source>
</evidence>
<dbReference type="Pfam" id="PF12698">
    <property type="entry name" value="ABC2_membrane_3"/>
    <property type="match status" value="1"/>
</dbReference>
<organism evidence="8 9">
    <name type="scientific">Moheibacter lacus</name>
    <dbReference type="NCBI Taxonomy" id="2745851"/>
    <lineage>
        <taxon>Bacteria</taxon>
        <taxon>Pseudomonadati</taxon>
        <taxon>Bacteroidota</taxon>
        <taxon>Flavobacteriia</taxon>
        <taxon>Flavobacteriales</taxon>
        <taxon>Weeksellaceae</taxon>
        <taxon>Moheibacter</taxon>
    </lineage>
</organism>
<evidence type="ECO:0000256" key="1">
    <source>
        <dbReference type="ARBA" id="ARBA00004651"/>
    </source>
</evidence>
<feature type="domain" description="ABC-2 type transporter transmembrane" evidence="7">
    <location>
        <begin position="30"/>
        <end position="381"/>
    </location>
</feature>
<feature type="transmembrane region" description="Helical" evidence="6">
    <location>
        <begin position="29"/>
        <end position="48"/>
    </location>
</feature>
<evidence type="ECO:0000256" key="4">
    <source>
        <dbReference type="ARBA" id="ARBA00022989"/>
    </source>
</evidence>
<feature type="transmembrane region" description="Helical" evidence="6">
    <location>
        <begin position="305"/>
        <end position="324"/>
    </location>
</feature>
<sequence length="390" mass="43652">MKKINFSHFFSAFFRSFRVELVHFFKDKALFSSVVVTGILVAFVYSAVYQNEIPEKIPVSVVDMSQSSLSRNFTSMVGAGQNIKIVGIGSNLEDAQTQFEHGEISGIVLIPENFEKDITYGRGSSISLYSDASNMMINKGISTAVSKSLATFNAQIEVSATMRRGMTYINSVNTRRAVTPVSNALFNPTGGYATFLLPVVYLIIIQTLLLTGIGVLEGTMREYDNYHSIYKSNFNILPILLGRSMAYLMICILLFSIIAGGCMSIFDLPFLANFFDVIIYLIPFFLAVIFMGFSLRGIFKRREDAALSITFTSIPALFLTGISWPEFAFPTWVKILSTSFPSTFGAKGFVAMSQFGASFQEVGIWWKYLWFTALFYFLLAFVVNLKYKNK</sequence>
<dbReference type="PANTHER" id="PTHR30294">
    <property type="entry name" value="MEMBRANE COMPONENT OF ABC TRANSPORTER YHHJ-RELATED"/>
    <property type="match status" value="1"/>
</dbReference>
<dbReference type="AlphaFoldDB" id="A0A838ZQ92"/>
<gene>
    <name evidence="8" type="ORF">HU137_08965</name>
</gene>
<dbReference type="InterPro" id="IPR013525">
    <property type="entry name" value="ABC2_TM"/>
</dbReference>
<keyword evidence="5 6" id="KW-0472">Membrane</keyword>
<keyword evidence="2" id="KW-1003">Cell membrane</keyword>
<comment type="subcellular location">
    <subcellularLocation>
        <location evidence="1">Cell membrane</location>
        <topology evidence="1">Multi-pass membrane protein</topology>
    </subcellularLocation>
</comment>
<evidence type="ECO:0000256" key="3">
    <source>
        <dbReference type="ARBA" id="ARBA00022692"/>
    </source>
</evidence>
<dbReference type="GO" id="GO:0005886">
    <property type="term" value="C:plasma membrane"/>
    <property type="evidence" value="ECO:0007669"/>
    <property type="project" value="UniProtKB-SubCell"/>
</dbReference>
<evidence type="ECO:0000313" key="9">
    <source>
        <dbReference type="Proteomes" id="UP000552241"/>
    </source>
</evidence>
<name>A0A838ZQ92_9FLAO</name>
<feature type="transmembrane region" description="Helical" evidence="6">
    <location>
        <begin position="368"/>
        <end position="387"/>
    </location>
</feature>
<feature type="transmembrane region" description="Helical" evidence="6">
    <location>
        <begin position="195"/>
        <end position="216"/>
    </location>
</feature>
<dbReference type="InterPro" id="IPR051449">
    <property type="entry name" value="ABC-2_transporter_component"/>
</dbReference>
<protein>
    <submittedName>
        <fullName evidence="8">ABC transporter permease</fullName>
    </submittedName>
</protein>
<dbReference type="EMBL" id="JACDZE010000002">
    <property type="protein sequence ID" value="MBA5629897.1"/>
    <property type="molecule type" value="Genomic_DNA"/>
</dbReference>
<accession>A0A838ZQ92</accession>
<dbReference type="Proteomes" id="UP000552241">
    <property type="component" value="Unassembled WGS sequence"/>
</dbReference>
<dbReference type="GO" id="GO:0140359">
    <property type="term" value="F:ABC-type transporter activity"/>
    <property type="evidence" value="ECO:0007669"/>
    <property type="project" value="InterPro"/>
</dbReference>
<dbReference type="PANTHER" id="PTHR30294:SF46">
    <property type="entry name" value="ABC TRANSPORTER PERMEASE"/>
    <property type="match status" value="1"/>
</dbReference>
<comment type="caution">
    <text evidence="8">The sequence shown here is derived from an EMBL/GenBank/DDBJ whole genome shotgun (WGS) entry which is preliminary data.</text>
</comment>
<feature type="transmembrane region" description="Helical" evidence="6">
    <location>
        <begin position="246"/>
        <end position="266"/>
    </location>
</feature>
<keyword evidence="3 6" id="KW-0812">Transmembrane</keyword>
<reference evidence="8 9" key="1">
    <citation type="submission" date="2020-07" db="EMBL/GenBank/DDBJ databases">
        <title>Moheibacter lacus sp. nov., a member of the family Flavobacteriaceae isolated from freshwater lake sediment.</title>
        <authorList>
            <person name="Liu Y."/>
        </authorList>
    </citation>
    <scope>NUCLEOTIDE SEQUENCE [LARGE SCALE GENOMIC DNA]</scope>
    <source>
        <strain evidence="8 9">BDHS18</strain>
    </source>
</reference>
<evidence type="ECO:0000313" key="8">
    <source>
        <dbReference type="EMBL" id="MBA5629897.1"/>
    </source>
</evidence>
<keyword evidence="4 6" id="KW-1133">Transmembrane helix</keyword>
<evidence type="ECO:0000256" key="2">
    <source>
        <dbReference type="ARBA" id="ARBA00022475"/>
    </source>
</evidence>
<dbReference type="Gene3D" id="3.40.1710.10">
    <property type="entry name" value="abc type-2 transporter like domain"/>
    <property type="match status" value="1"/>
</dbReference>